<dbReference type="UniPathway" id="UPA00288">
    <property type="reaction ID" value="UER01023"/>
</dbReference>
<dbReference type="GO" id="GO:0042803">
    <property type="term" value="F:protein homodimerization activity"/>
    <property type="evidence" value="ECO:0007669"/>
    <property type="project" value="UniProtKB-ARBA"/>
</dbReference>
<dbReference type="EC" id="2.1.2.1" evidence="11"/>
<dbReference type="Gene3D" id="3.90.1150.10">
    <property type="entry name" value="Aspartate Aminotransferase, domain 1"/>
    <property type="match status" value="1"/>
</dbReference>
<evidence type="ECO:0000256" key="12">
    <source>
        <dbReference type="PIRSR" id="PIRSR000412-50"/>
    </source>
</evidence>
<dbReference type="GO" id="GO:0019264">
    <property type="term" value="P:glycine biosynthetic process from serine"/>
    <property type="evidence" value="ECO:0007669"/>
    <property type="project" value="UniProtKB-UniRule"/>
</dbReference>
<keyword evidence="15" id="KW-1185">Reference proteome</keyword>
<evidence type="ECO:0000256" key="5">
    <source>
        <dbReference type="ARBA" id="ARBA00022490"/>
    </source>
</evidence>
<dbReference type="InterPro" id="IPR015424">
    <property type="entry name" value="PyrdxlP-dep_Trfase"/>
</dbReference>
<dbReference type="GO" id="GO:0035999">
    <property type="term" value="P:tetrahydrofolate interconversion"/>
    <property type="evidence" value="ECO:0007669"/>
    <property type="project" value="UniProtKB-UniRule"/>
</dbReference>
<dbReference type="EMBL" id="BLAE01000050">
    <property type="protein sequence ID" value="GES13824.1"/>
    <property type="molecule type" value="Genomic_DNA"/>
</dbReference>
<comment type="cofactor">
    <cofactor evidence="1 11 12">
        <name>pyridoxal 5'-phosphate</name>
        <dbReference type="ChEBI" id="CHEBI:597326"/>
    </cofactor>
</comment>
<comment type="pathway">
    <text evidence="11">Amino-acid biosynthesis; glycine biosynthesis; glycine from L-serine: step 1/1.</text>
</comment>
<comment type="subunit">
    <text evidence="4 11">Homodimer.</text>
</comment>
<dbReference type="AlphaFoldDB" id="A0A5M3WY21"/>
<evidence type="ECO:0000313" key="14">
    <source>
        <dbReference type="EMBL" id="GES13824.1"/>
    </source>
</evidence>
<dbReference type="InterPro" id="IPR019798">
    <property type="entry name" value="Ser_HO-MeTrfase_PLP_BS"/>
</dbReference>
<comment type="caution">
    <text evidence="14">The sequence shown here is derived from an EMBL/GenBank/DDBJ whole genome shotgun (WGS) entry which is preliminary data.</text>
</comment>
<feature type="domain" description="Serine hydroxymethyltransferase-like" evidence="13">
    <location>
        <begin position="34"/>
        <end position="410"/>
    </location>
</feature>
<feature type="binding site" evidence="11">
    <location>
        <position position="146"/>
    </location>
    <ligand>
        <name>(6S)-5,6,7,8-tetrahydrofolate</name>
        <dbReference type="ChEBI" id="CHEBI:57453"/>
    </ligand>
</feature>
<evidence type="ECO:0000256" key="2">
    <source>
        <dbReference type="ARBA" id="ARBA00004496"/>
    </source>
</evidence>
<dbReference type="PIRSF" id="PIRSF000412">
    <property type="entry name" value="SHMT"/>
    <property type="match status" value="1"/>
</dbReference>
<dbReference type="PROSITE" id="PS00096">
    <property type="entry name" value="SHMT"/>
    <property type="match status" value="1"/>
</dbReference>
<comment type="pathway">
    <text evidence="11">One-carbon metabolism; tetrahydrofolate interconversion.</text>
</comment>
<gene>
    <name evidence="11 14" type="primary">glyA</name>
    <name evidence="14" type="ORF">Amac_074210</name>
</gene>
<keyword evidence="14" id="KW-0489">Methyltransferase</keyword>
<organism evidence="14 15">
    <name type="scientific">Acrocarpospora macrocephala</name>
    <dbReference type="NCBI Taxonomy" id="150177"/>
    <lineage>
        <taxon>Bacteria</taxon>
        <taxon>Bacillati</taxon>
        <taxon>Actinomycetota</taxon>
        <taxon>Actinomycetes</taxon>
        <taxon>Streptosporangiales</taxon>
        <taxon>Streptosporangiaceae</taxon>
        <taxon>Acrocarpospora</taxon>
    </lineage>
</organism>
<evidence type="ECO:0000256" key="1">
    <source>
        <dbReference type="ARBA" id="ARBA00001933"/>
    </source>
</evidence>
<dbReference type="FunFam" id="3.40.640.10:FF:000001">
    <property type="entry name" value="Serine hydroxymethyltransferase"/>
    <property type="match status" value="1"/>
</dbReference>
<evidence type="ECO:0000256" key="11">
    <source>
        <dbReference type="HAMAP-Rule" id="MF_00051"/>
    </source>
</evidence>
<evidence type="ECO:0000256" key="7">
    <source>
        <dbReference type="ARBA" id="ARBA00022605"/>
    </source>
</evidence>
<sequence length="448" mass="47825">MGHHRGANLRRPCAWVTAAVNVDKEGAMAENSLHVVDPEIAELIKAEERRQADTVKLIASENYVSKAVLAATGTVLTNKYSEGYPGKRYYEGQQVIDQIEALAIERAKALFGVNHANVQPYSGSPANLAIYLAFLQPGDTVMGMGLPFGGHLTHGWSVSATGKWFNPVRYGVRKDTGRIDLDEVREIALRERPKLIFCGGTAIPRTIDFPAFAEIAKEVGAVLAADIAHIAGLVAGGAHPSPVGYADVISTTTHKTLRGPRGAMLMATSDEHATALNKAVFPGLQGGPHNHTTAAIAVALHEAATEDFRDYARQVVLNAKALAEELISRGFDLVSGGTDNHLILMDLTPKGIGGKPAAQALDKAGLETNYNTVPFDTRKPFDPSGIRIGTAGVTSRGMGVAEMRQIGAWMDQVVSALAKDEDEAKHVITRVHGEVRELTSHFPAPGLS</sequence>
<dbReference type="PANTHER" id="PTHR11680">
    <property type="entry name" value="SERINE HYDROXYMETHYLTRANSFERASE"/>
    <property type="match status" value="1"/>
</dbReference>
<evidence type="ECO:0000259" key="13">
    <source>
        <dbReference type="Pfam" id="PF00464"/>
    </source>
</evidence>
<keyword evidence="9 11" id="KW-0663">Pyridoxal phosphate</keyword>
<evidence type="ECO:0000256" key="10">
    <source>
        <dbReference type="ARBA" id="ARBA00054606"/>
    </source>
</evidence>
<dbReference type="InterPro" id="IPR015421">
    <property type="entry name" value="PyrdxlP-dep_Trfase_major"/>
</dbReference>
<protein>
    <recommendedName>
        <fullName evidence="11">Serine hydroxymethyltransferase</fullName>
        <shortName evidence="11">SHMT</shortName>
        <shortName evidence="11">Serine methylase</shortName>
        <ecNumber evidence="11">2.1.2.1</ecNumber>
    </recommendedName>
</protein>
<evidence type="ECO:0000256" key="3">
    <source>
        <dbReference type="ARBA" id="ARBA00006376"/>
    </source>
</evidence>
<name>A0A5M3WY21_9ACTN</name>
<dbReference type="HAMAP" id="MF_00051">
    <property type="entry name" value="SHMT"/>
    <property type="match status" value="1"/>
</dbReference>
<evidence type="ECO:0000256" key="8">
    <source>
        <dbReference type="ARBA" id="ARBA00022679"/>
    </source>
</evidence>
<proteinExistence type="inferred from homology"/>
<dbReference type="UniPathway" id="UPA00193"/>
<dbReference type="InterPro" id="IPR015422">
    <property type="entry name" value="PyrdxlP-dep_Trfase_small"/>
</dbReference>
<dbReference type="InterPro" id="IPR049943">
    <property type="entry name" value="Ser_HO-MeTrfase-like"/>
</dbReference>
<comment type="subcellular location">
    <subcellularLocation>
        <location evidence="2 11">Cytoplasm</location>
    </subcellularLocation>
</comment>
<keyword evidence="6 11" id="KW-0554">One-carbon metabolism</keyword>
<evidence type="ECO:0000256" key="6">
    <source>
        <dbReference type="ARBA" id="ARBA00022563"/>
    </source>
</evidence>
<dbReference type="GO" id="GO:0008168">
    <property type="term" value="F:methyltransferase activity"/>
    <property type="evidence" value="ECO:0007669"/>
    <property type="project" value="UniProtKB-KW"/>
</dbReference>
<dbReference type="Gene3D" id="3.40.640.10">
    <property type="entry name" value="Type I PLP-dependent aspartate aminotransferase-like (Major domain)"/>
    <property type="match status" value="1"/>
</dbReference>
<evidence type="ECO:0000256" key="4">
    <source>
        <dbReference type="ARBA" id="ARBA00011738"/>
    </source>
</evidence>
<comment type="catalytic activity">
    <reaction evidence="11">
        <text>(6R)-5,10-methylene-5,6,7,8-tetrahydrofolate + glycine + H2O = (6S)-5,6,7,8-tetrahydrofolate + L-serine</text>
        <dbReference type="Rhea" id="RHEA:15481"/>
        <dbReference type="ChEBI" id="CHEBI:15377"/>
        <dbReference type="ChEBI" id="CHEBI:15636"/>
        <dbReference type="ChEBI" id="CHEBI:33384"/>
        <dbReference type="ChEBI" id="CHEBI:57305"/>
        <dbReference type="ChEBI" id="CHEBI:57453"/>
        <dbReference type="EC" id="2.1.2.1"/>
    </reaction>
</comment>
<dbReference type="SUPFAM" id="SSF53383">
    <property type="entry name" value="PLP-dependent transferases"/>
    <property type="match status" value="1"/>
</dbReference>
<evidence type="ECO:0000313" key="15">
    <source>
        <dbReference type="Proteomes" id="UP000331127"/>
    </source>
</evidence>
<reference evidence="14 15" key="1">
    <citation type="submission" date="2019-10" db="EMBL/GenBank/DDBJ databases">
        <title>Whole genome shotgun sequence of Acrocarpospora macrocephala NBRC 16266.</title>
        <authorList>
            <person name="Ichikawa N."/>
            <person name="Kimura A."/>
            <person name="Kitahashi Y."/>
            <person name="Komaki H."/>
            <person name="Oguchi A."/>
        </authorList>
    </citation>
    <scope>NUCLEOTIDE SEQUENCE [LARGE SCALE GENOMIC DNA]</scope>
    <source>
        <strain evidence="14 15">NBRC 16266</strain>
    </source>
</reference>
<dbReference type="Pfam" id="PF00464">
    <property type="entry name" value="SHMT"/>
    <property type="match status" value="1"/>
</dbReference>
<keyword evidence="8 11" id="KW-0808">Transferase</keyword>
<comment type="caution">
    <text evidence="11">Lacks conserved residue(s) required for the propagation of feature annotation.</text>
</comment>
<dbReference type="NCBIfam" id="NF000586">
    <property type="entry name" value="PRK00011.1"/>
    <property type="match status" value="1"/>
</dbReference>
<feature type="site" description="Plays an important role in substrate specificity" evidence="11">
    <location>
        <position position="254"/>
    </location>
</feature>
<dbReference type="PANTHER" id="PTHR11680:SF50">
    <property type="entry name" value="SERINE HYDROXYMETHYLTRANSFERASE"/>
    <property type="match status" value="1"/>
</dbReference>
<feature type="binding site" evidence="11">
    <location>
        <position position="271"/>
    </location>
    <ligand>
        <name>(6S)-5,6,7,8-tetrahydrofolate</name>
        <dbReference type="ChEBI" id="CHEBI:57453"/>
    </ligand>
</feature>
<dbReference type="Proteomes" id="UP000331127">
    <property type="component" value="Unassembled WGS sequence"/>
</dbReference>
<feature type="binding site" evidence="11">
    <location>
        <begin position="150"/>
        <end position="152"/>
    </location>
    <ligand>
        <name>(6S)-5,6,7,8-tetrahydrofolate</name>
        <dbReference type="ChEBI" id="CHEBI:57453"/>
    </ligand>
</feature>
<feature type="modified residue" description="N6-(pyridoxal phosphate)lysine" evidence="11 12">
    <location>
        <position position="255"/>
    </location>
</feature>
<comment type="similarity">
    <text evidence="3 11">Belongs to the SHMT family.</text>
</comment>
<dbReference type="GO" id="GO:0004372">
    <property type="term" value="F:glycine hydroxymethyltransferase activity"/>
    <property type="evidence" value="ECO:0007669"/>
    <property type="project" value="UniProtKB-UniRule"/>
</dbReference>
<keyword evidence="7 11" id="KW-0028">Amino-acid biosynthesis</keyword>
<dbReference type="GO" id="GO:0030170">
    <property type="term" value="F:pyridoxal phosphate binding"/>
    <property type="evidence" value="ECO:0007669"/>
    <property type="project" value="UniProtKB-UniRule"/>
</dbReference>
<keyword evidence="5 11" id="KW-0963">Cytoplasm</keyword>
<evidence type="ECO:0000256" key="9">
    <source>
        <dbReference type="ARBA" id="ARBA00022898"/>
    </source>
</evidence>
<comment type="function">
    <text evidence="10">Catalyzes the reversible interconversion of serine and glycine with tetrahydrofolate (THF) serving as the one-carbon carrier. This reaction serves as the major source of one-carbon groups required for the biosynthesis of purines, thymidylate, methionine, and other important biomolecules. Also exhibits THF-independent aldolase activity toward beta-hydroxyamino acids, producing glycine and aldehydes, via a retro-aldol mechanism. Thus, is able to catalyze the cleavage of L-allo-threonine.</text>
</comment>
<accession>A0A5M3WY21</accession>
<dbReference type="GO" id="GO:0032259">
    <property type="term" value="P:methylation"/>
    <property type="evidence" value="ECO:0007669"/>
    <property type="project" value="UniProtKB-KW"/>
</dbReference>
<dbReference type="GO" id="GO:0005829">
    <property type="term" value="C:cytosol"/>
    <property type="evidence" value="ECO:0007669"/>
    <property type="project" value="TreeGrafter"/>
</dbReference>
<dbReference type="InterPro" id="IPR001085">
    <property type="entry name" value="Ser_HO-MeTrfase"/>
</dbReference>
<dbReference type="InterPro" id="IPR039429">
    <property type="entry name" value="SHMT-like_dom"/>
</dbReference>
<dbReference type="CDD" id="cd00378">
    <property type="entry name" value="SHMT"/>
    <property type="match status" value="1"/>
</dbReference>